<accession>A0A7D6CQ00</accession>
<evidence type="ECO:0000313" key="3">
    <source>
        <dbReference type="Proteomes" id="UP000510869"/>
    </source>
</evidence>
<keyword evidence="1" id="KW-0812">Transmembrane</keyword>
<feature type="transmembrane region" description="Helical" evidence="1">
    <location>
        <begin position="123"/>
        <end position="141"/>
    </location>
</feature>
<dbReference type="AlphaFoldDB" id="A0A7D6CQ00"/>
<feature type="transmembrane region" description="Helical" evidence="1">
    <location>
        <begin position="55"/>
        <end position="78"/>
    </location>
</feature>
<proteinExistence type="predicted"/>
<keyword evidence="1" id="KW-1133">Transmembrane helix</keyword>
<feature type="transmembrane region" description="Helical" evidence="1">
    <location>
        <begin position="99"/>
        <end position="117"/>
    </location>
</feature>
<dbReference type="RefSeq" id="WP_180842129.1">
    <property type="nucleotide sequence ID" value="NZ_CP059154.1"/>
</dbReference>
<feature type="transmembrane region" description="Helical" evidence="1">
    <location>
        <begin position="20"/>
        <end position="49"/>
    </location>
</feature>
<protein>
    <submittedName>
        <fullName evidence="2">Uncharacterized protein</fullName>
    </submittedName>
</protein>
<sequence>METKSVRWTFGPRESWLSLVATYAPYGLFGGFGLLLVISGVMLVTLGAFDASALAVVLILALVGGPMSLLYLLFLVRYGSNGSKWFDRYTGPARLTKRGVAIAAVVGATLIVVSVAVAVELLAVLFAGLLVSLVVVSPLATDVELELVERRLTLGDDDRFGGAVVVEFENVRSAWRLSLGPLSPWRVVVLRRVQGPPLFVPVPDRHVEPFDRMLESGQRLPPTAEPKTAGTTRPMRIVLAAIGIGFVVTAVGLTALVLRSGETGGGRVFYPVVLLALFGAISLGYAGYESWLARRGGSRRTDDDGVPSEGRR</sequence>
<feature type="transmembrane region" description="Helical" evidence="1">
    <location>
        <begin position="268"/>
        <end position="288"/>
    </location>
</feature>
<evidence type="ECO:0000256" key="1">
    <source>
        <dbReference type="SAM" id="Phobius"/>
    </source>
</evidence>
<dbReference type="Proteomes" id="UP000510869">
    <property type="component" value="Chromosome"/>
</dbReference>
<organism evidence="2 3">
    <name type="scientific">Natrinema zhouii</name>
    <dbReference type="NCBI Taxonomy" id="1710539"/>
    <lineage>
        <taxon>Archaea</taxon>
        <taxon>Methanobacteriati</taxon>
        <taxon>Methanobacteriota</taxon>
        <taxon>Stenosarchaea group</taxon>
        <taxon>Halobacteria</taxon>
        <taxon>Halobacteriales</taxon>
        <taxon>Natrialbaceae</taxon>
        <taxon>Natrinema</taxon>
    </lineage>
</organism>
<dbReference type="EMBL" id="CP059154">
    <property type="protein sequence ID" value="QLK26958.1"/>
    <property type="molecule type" value="Genomic_DNA"/>
</dbReference>
<dbReference type="KEGG" id="nay:HYG81_04945"/>
<feature type="transmembrane region" description="Helical" evidence="1">
    <location>
        <begin position="237"/>
        <end position="256"/>
    </location>
</feature>
<dbReference type="OrthoDB" id="188286at2157"/>
<reference evidence="2 3" key="1">
    <citation type="submission" date="2020-07" db="EMBL/GenBank/DDBJ databases">
        <title>Natrinema (YPL30) sp. nov. and Haloterrigena xxxxxx (YPL8) sp. nov., isolated from a salt mine.</title>
        <authorList>
            <person name="Cui H."/>
        </authorList>
    </citation>
    <scope>NUCLEOTIDE SEQUENCE [LARGE SCALE GENOMIC DNA]</scope>
    <source>
        <strain evidence="2 3">YPL13</strain>
    </source>
</reference>
<keyword evidence="1" id="KW-0472">Membrane</keyword>
<evidence type="ECO:0000313" key="2">
    <source>
        <dbReference type="EMBL" id="QLK26958.1"/>
    </source>
</evidence>
<gene>
    <name evidence="2" type="ORF">HYG81_04945</name>
</gene>
<dbReference type="GeneID" id="56142528"/>
<keyword evidence="3" id="KW-1185">Reference proteome</keyword>
<name>A0A7D6CQ00_9EURY</name>